<dbReference type="EMBL" id="BQFW01000011">
    <property type="protein sequence ID" value="GJJ75541.1"/>
    <property type="molecule type" value="Genomic_DNA"/>
</dbReference>
<dbReference type="PANTHER" id="PTHR13044:SF14">
    <property type="entry name" value="CRYPTOCEPHAL, ISOFORM A"/>
    <property type="match status" value="1"/>
</dbReference>
<proteinExistence type="predicted"/>
<dbReference type="InterPro" id="IPR046347">
    <property type="entry name" value="bZIP_sf"/>
</dbReference>
<evidence type="ECO:0000256" key="7">
    <source>
        <dbReference type="SAM" id="MobiDB-lite"/>
    </source>
</evidence>
<keyword evidence="10" id="KW-1185">Reference proteome</keyword>
<evidence type="ECO:0000313" key="9">
    <source>
        <dbReference type="EMBL" id="GJJ75541.1"/>
    </source>
</evidence>
<sequence>MQHQQFSHGQQQQQQQQQQSSQHHHQQQHQRQESSYLSGGLVSDYQRAMQQFDSLHGFLDSDPRSAMLQGQQQQSSHQITFDPRVQHHQQHQQPHSNLPAIQGYHQQPASSAYLLSSSTSVSHLPLKNRSRHHSVSTAHGSSHSAPQQQQLLPGYQQQQYQLSSQSSESIQRERLQQLEDELEEYAQELADEKRLLFLQKDHHASNDSPMDEYDDEGDGDYGDEDENMNYPNGNRGGIRTDSGTPGTGGNNTPRHSASPSPSSPSSPSMTYTPSDIGGNASGESLGSPISTSSPSTPYSPGAVQAEGMSAAAKQEAEDDKRRRNTAASARFRHKKRLREQILEKTAQEMTAKSDRLQARVRELEMEIKWLRGLVVEKDSRGTLKRSLGVSLGLTLPTGPTTAGVGHAATGIPKGPGGTPSTVGVSAMSNLLSSSLPASLALPSFGSPTSYLNQPSALPFGMDITNSGSNGPFPSSTIAPNALIHQGKSSESGPASKSASRRSKKAQ</sequence>
<dbReference type="Gene3D" id="1.20.5.170">
    <property type="match status" value="1"/>
</dbReference>
<feature type="compositionally biased region" description="Low complexity" evidence="7">
    <location>
        <begin position="486"/>
        <end position="497"/>
    </location>
</feature>
<organism evidence="9 10">
    <name type="scientific">Entomortierella parvispora</name>
    <dbReference type="NCBI Taxonomy" id="205924"/>
    <lineage>
        <taxon>Eukaryota</taxon>
        <taxon>Fungi</taxon>
        <taxon>Fungi incertae sedis</taxon>
        <taxon>Mucoromycota</taxon>
        <taxon>Mortierellomycotina</taxon>
        <taxon>Mortierellomycetes</taxon>
        <taxon>Mortierellales</taxon>
        <taxon>Mortierellaceae</taxon>
        <taxon>Entomortierella</taxon>
    </lineage>
</organism>
<keyword evidence="4" id="KW-0804">Transcription</keyword>
<feature type="region of interest" description="Disordered" evidence="7">
    <location>
        <begin position="56"/>
        <end position="101"/>
    </location>
</feature>
<keyword evidence="5" id="KW-0539">Nucleus</keyword>
<dbReference type="PROSITE" id="PS50217">
    <property type="entry name" value="BZIP"/>
    <property type="match status" value="1"/>
</dbReference>
<dbReference type="PROSITE" id="PS00036">
    <property type="entry name" value="BZIP_BASIC"/>
    <property type="match status" value="1"/>
</dbReference>
<dbReference type="Proteomes" id="UP000827284">
    <property type="component" value="Unassembled WGS sequence"/>
</dbReference>
<dbReference type="CDD" id="cd14705">
    <property type="entry name" value="bZIP_Zip1"/>
    <property type="match status" value="1"/>
</dbReference>
<evidence type="ECO:0000256" key="5">
    <source>
        <dbReference type="ARBA" id="ARBA00023242"/>
    </source>
</evidence>
<evidence type="ECO:0000256" key="4">
    <source>
        <dbReference type="ARBA" id="ARBA00023163"/>
    </source>
</evidence>
<dbReference type="Pfam" id="PF07716">
    <property type="entry name" value="bZIP_2"/>
    <property type="match status" value="1"/>
</dbReference>
<dbReference type="PANTHER" id="PTHR13044">
    <property type="entry name" value="ACTIVATING TRANSCRIPTION FACTOR ATF 4/5"/>
    <property type="match status" value="1"/>
</dbReference>
<accession>A0A9P3HFB8</accession>
<name>A0A9P3HFB8_9FUNG</name>
<feature type="compositionally biased region" description="Low complexity" evidence="7">
    <location>
        <begin position="250"/>
        <end position="268"/>
    </location>
</feature>
<feature type="region of interest" description="Disordered" evidence="7">
    <location>
        <begin position="459"/>
        <end position="506"/>
    </location>
</feature>
<dbReference type="AlphaFoldDB" id="A0A9P3HFB8"/>
<dbReference type="GO" id="GO:0000977">
    <property type="term" value="F:RNA polymerase II transcription regulatory region sequence-specific DNA binding"/>
    <property type="evidence" value="ECO:0007669"/>
    <property type="project" value="TreeGrafter"/>
</dbReference>
<feature type="compositionally biased region" description="Acidic residues" evidence="7">
    <location>
        <begin position="209"/>
        <end position="227"/>
    </location>
</feature>
<dbReference type="GO" id="GO:0005634">
    <property type="term" value="C:nucleus"/>
    <property type="evidence" value="ECO:0007669"/>
    <property type="project" value="UniProtKB-SubCell"/>
</dbReference>
<evidence type="ECO:0000256" key="1">
    <source>
        <dbReference type="ARBA" id="ARBA00004123"/>
    </source>
</evidence>
<evidence type="ECO:0000256" key="3">
    <source>
        <dbReference type="ARBA" id="ARBA00023125"/>
    </source>
</evidence>
<protein>
    <recommendedName>
        <fullName evidence="8">BZIP domain-containing protein</fullName>
    </recommendedName>
</protein>
<reference evidence="9" key="2">
    <citation type="journal article" date="2022" name="Microbiol. Resour. Announc.">
        <title>Whole-Genome Sequence of Entomortierella parvispora E1425, a Mucoromycotan Fungus Associated with Burkholderiaceae-Related Endosymbiotic Bacteria.</title>
        <authorList>
            <person name="Herlambang A."/>
            <person name="Guo Y."/>
            <person name="Takashima Y."/>
            <person name="Narisawa K."/>
            <person name="Ohta H."/>
            <person name="Nishizawa T."/>
        </authorList>
    </citation>
    <scope>NUCLEOTIDE SEQUENCE</scope>
    <source>
        <strain evidence="9">E1425</strain>
    </source>
</reference>
<feature type="region of interest" description="Disordered" evidence="7">
    <location>
        <begin position="1"/>
        <end position="42"/>
    </location>
</feature>
<feature type="compositionally biased region" description="Polar residues" evidence="7">
    <location>
        <begin position="135"/>
        <end position="145"/>
    </location>
</feature>
<evidence type="ECO:0000256" key="2">
    <source>
        <dbReference type="ARBA" id="ARBA00023015"/>
    </source>
</evidence>
<feature type="compositionally biased region" description="Low complexity" evidence="7">
    <location>
        <begin position="1"/>
        <end position="21"/>
    </location>
</feature>
<evidence type="ECO:0000259" key="8">
    <source>
        <dbReference type="PROSITE" id="PS50217"/>
    </source>
</evidence>
<feature type="compositionally biased region" description="Low complexity" evidence="7">
    <location>
        <begin position="281"/>
        <end position="301"/>
    </location>
</feature>
<dbReference type="GO" id="GO:0001228">
    <property type="term" value="F:DNA-binding transcription activator activity, RNA polymerase II-specific"/>
    <property type="evidence" value="ECO:0007669"/>
    <property type="project" value="TreeGrafter"/>
</dbReference>
<feature type="region of interest" description="Disordered" evidence="7">
    <location>
        <begin position="125"/>
        <end position="149"/>
    </location>
</feature>
<comment type="subcellular location">
    <subcellularLocation>
        <location evidence="1">Nucleus</location>
    </subcellularLocation>
</comment>
<reference evidence="9" key="1">
    <citation type="submission" date="2021-11" db="EMBL/GenBank/DDBJ databases">
        <authorList>
            <person name="Herlambang A."/>
            <person name="Guo Y."/>
            <person name="Takashima Y."/>
            <person name="Nishizawa T."/>
        </authorList>
    </citation>
    <scope>NUCLEOTIDE SEQUENCE</scope>
    <source>
        <strain evidence="9">E1425</strain>
    </source>
</reference>
<keyword evidence="2" id="KW-0805">Transcription regulation</keyword>
<feature type="coiled-coil region" evidence="6">
    <location>
        <begin position="339"/>
        <end position="373"/>
    </location>
</feature>
<dbReference type="OrthoDB" id="1939598at2759"/>
<dbReference type="InterPro" id="IPR004827">
    <property type="entry name" value="bZIP"/>
</dbReference>
<evidence type="ECO:0000256" key="6">
    <source>
        <dbReference type="SAM" id="Coils"/>
    </source>
</evidence>
<keyword evidence="3" id="KW-0238">DNA-binding</keyword>
<feature type="domain" description="BZIP" evidence="8">
    <location>
        <begin position="314"/>
        <end position="377"/>
    </location>
</feature>
<comment type="caution">
    <text evidence="9">The sequence shown here is derived from an EMBL/GenBank/DDBJ whole genome shotgun (WGS) entry which is preliminary data.</text>
</comment>
<keyword evidence="6" id="KW-0175">Coiled coil</keyword>
<gene>
    <name evidence="9" type="ORF">EMPS_07899</name>
</gene>
<feature type="region of interest" description="Disordered" evidence="7">
    <location>
        <begin position="200"/>
        <end position="338"/>
    </location>
</feature>
<dbReference type="SUPFAM" id="SSF57959">
    <property type="entry name" value="Leucine zipper domain"/>
    <property type="match status" value="1"/>
</dbReference>
<evidence type="ECO:0000313" key="10">
    <source>
        <dbReference type="Proteomes" id="UP000827284"/>
    </source>
</evidence>
<feature type="compositionally biased region" description="Low complexity" evidence="7">
    <location>
        <begin position="69"/>
        <end position="78"/>
    </location>
</feature>
<feature type="coiled-coil region" evidence="6">
    <location>
        <begin position="168"/>
        <end position="195"/>
    </location>
</feature>
<feature type="compositionally biased region" description="Polar residues" evidence="7">
    <location>
        <begin position="463"/>
        <end position="478"/>
    </location>
</feature>